<feature type="transmembrane region" description="Helical" evidence="8">
    <location>
        <begin position="111"/>
        <end position="134"/>
    </location>
</feature>
<feature type="transmembrane region" description="Helical" evidence="8">
    <location>
        <begin position="39"/>
        <end position="57"/>
    </location>
</feature>
<keyword evidence="10" id="KW-1185">Reference proteome</keyword>
<evidence type="ECO:0000313" key="9">
    <source>
        <dbReference type="EMBL" id="MBP5856684.1"/>
    </source>
</evidence>
<feature type="transmembrane region" description="Helical" evidence="8">
    <location>
        <begin position="14"/>
        <end position="32"/>
    </location>
</feature>
<proteinExistence type="inferred from homology"/>
<dbReference type="Proteomes" id="UP000672602">
    <property type="component" value="Unassembled WGS sequence"/>
</dbReference>
<keyword evidence="5" id="KW-0133">Cell shape</keyword>
<evidence type="ECO:0000256" key="3">
    <source>
        <dbReference type="ARBA" id="ARBA00022475"/>
    </source>
</evidence>
<evidence type="ECO:0000256" key="6">
    <source>
        <dbReference type="ARBA" id="ARBA00022989"/>
    </source>
</evidence>
<dbReference type="InterPro" id="IPR007227">
    <property type="entry name" value="Cell_shape_determining_MreD"/>
</dbReference>
<evidence type="ECO:0000256" key="4">
    <source>
        <dbReference type="ARBA" id="ARBA00022692"/>
    </source>
</evidence>
<sequence length="175" mass="19079">MLVKQGPWTKLDNFARSLMPVLITLALILLSVMPTKIPGWSHIAPALVLMSVYYWGIHRPDLLPAAAIFALGLGLDLLGGSPIGVHAFTFLIAYGLVVSQRRFFHAKSFGVVWWGFMLVAAGILTLEWLIMSLLVSGGPIDPRPALFSLMLTAVIYPAVATIFIAAHRVLPLPDH</sequence>
<dbReference type="GO" id="GO:0005886">
    <property type="term" value="C:plasma membrane"/>
    <property type="evidence" value="ECO:0007669"/>
    <property type="project" value="UniProtKB-SubCell"/>
</dbReference>
<evidence type="ECO:0000256" key="8">
    <source>
        <dbReference type="SAM" id="Phobius"/>
    </source>
</evidence>
<comment type="caution">
    <text evidence="9">The sequence shown here is derived from an EMBL/GenBank/DDBJ whole genome shotgun (WGS) entry which is preliminary data.</text>
</comment>
<comment type="subcellular location">
    <subcellularLocation>
        <location evidence="1">Cell membrane</location>
        <topology evidence="1">Multi-pass membrane protein</topology>
    </subcellularLocation>
</comment>
<dbReference type="RefSeq" id="WP_210681244.1">
    <property type="nucleotide sequence ID" value="NZ_JAGMWN010000002.1"/>
</dbReference>
<evidence type="ECO:0000256" key="7">
    <source>
        <dbReference type="ARBA" id="ARBA00023136"/>
    </source>
</evidence>
<accession>A0A8J7V3C5</accession>
<keyword evidence="4 8" id="KW-0812">Transmembrane</keyword>
<dbReference type="Pfam" id="PF04093">
    <property type="entry name" value="MreD"/>
    <property type="match status" value="1"/>
</dbReference>
<gene>
    <name evidence="9" type="primary">mreD</name>
    <name evidence="9" type="ORF">KAJ83_06665</name>
</gene>
<feature type="transmembrane region" description="Helical" evidence="8">
    <location>
        <begin position="77"/>
        <end position="99"/>
    </location>
</feature>
<keyword evidence="3" id="KW-1003">Cell membrane</keyword>
<keyword evidence="6 8" id="KW-1133">Transmembrane helix</keyword>
<dbReference type="AlphaFoldDB" id="A0A8J7V3C5"/>
<keyword evidence="7 8" id="KW-0472">Membrane</keyword>
<name>A0A8J7V3C5_9PROT</name>
<protein>
    <submittedName>
        <fullName evidence="9">Rod shape-determining protein MreD</fullName>
    </submittedName>
</protein>
<comment type="similarity">
    <text evidence="2">Belongs to the MreD family.</text>
</comment>
<evidence type="ECO:0000256" key="2">
    <source>
        <dbReference type="ARBA" id="ARBA00007776"/>
    </source>
</evidence>
<evidence type="ECO:0000256" key="1">
    <source>
        <dbReference type="ARBA" id="ARBA00004651"/>
    </source>
</evidence>
<feature type="transmembrane region" description="Helical" evidence="8">
    <location>
        <begin position="146"/>
        <end position="166"/>
    </location>
</feature>
<dbReference type="NCBIfam" id="TIGR03426">
    <property type="entry name" value="shape_MreD"/>
    <property type="match status" value="1"/>
</dbReference>
<dbReference type="EMBL" id="JAGMWN010000002">
    <property type="protein sequence ID" value="MBP5856684.1"/>
    <property type="molecule type" value="Genomic_DNA"/>
</dbReference>
<dbReference type="GO" id="GO:0008360">
    <property type="term" value="P:regulation of cell shape"/>
    <property type="evidence" value="ECO:0007669"/>
    <property type="project" value="UniProtKB-KW"/>
</dbReference>
<evidence type="ECO:0000313" key="10">
    <source>
        <dbReference type="Proteomes" id="UP000672602"/>
    </source>
</evidence>
<organism evidence="9 10">
    <name type="scientific">Marivibrio halodurans</name>
    <dbReference type="NCBI Taxonomy" id="2039722"/>
    <lineage>
        <taxon>Bacteria</taxon>
        <taxon>Pseudomonadati</taxon>
        <taxon>Pseudomonadota</taxon>
        <taxon>Alphaproteobacteria</taxon>
        <taxon>Rhodospirillales</taxon>
        <taxon>Rhodospirillaceae</taxon>
        <taxon>Marivibrio</taxon>
    </lineage>
</organism>
<reference evidence="9" key="1">
    <citation type="submission" date="2021-04" db="EMBL/GenBank/DDBJ databases">
        <authorList>
            <person name="Zhang D.-C."/>
        </authorList>
    </citation>
    <scope>NUCLEOTIDE SEQUENCE</scope>
    <source>
        <strain evidence="9">CGMCC 1.15697</strain>
    </source>
</reference>
<evidence type="ECO:0000256" key="5">
    <source>
        <dbReference type="ARBA" id="ARBA00022960"/>
    </source>
</evidence>